<evidence type="ECO:0000259" key="1">
    <source>
        <dbReference type="Pfam" id="PF00582"/>
    </source>
</evidence>
<dbReference type="Pfam" id="PF00582">
    <property type="entry name" value="Usp"/>
    <property type="match status" value="1"/>
</dbReference>
<dbReference type="AlphaFoldDB" id="A0A1H2WK14"/>
<evidence type="ECO:0000313" key="3">
    <source>
        <dbReference type="Proteomes" id="UP000199118"/>
    </source>
</evidence>
<dbReference type="Gene3D" id="3.40.50.12370">
    <property type="match status" value="1"/>
</dbReference>
<sequence>MRKFLVVVDESPECMNAIRFAARRAKKTGGGLQMMFILRPAEFQHWMGVQDIMRQEAREAAEARFQEVAGKVTENVGIYPEFVIREGEPVEEVLAQIREDPEVGVLVLGAGVENGPGPLVSHLVGKLAGDLPVPVTVVPGALSRDQVIALA</sequence>
<evidence type="ECO:0000313" key="2">
    <source>
        <dbReference type="EMBL" id="SDW80905.1"/>
    </source>
</evidence>
<dbReference type="STRING" id="356660.SAMN05444336_102407"/>
<name>A0A1H2WK14_9RHOB</name>
<dbReference type="EMBL" id="FNMZ01000002">
    <property type="protein sequence ID" value="SDW80905.1"/>
    <property type="molecule type" value="Genomic_DNA"/>
</dbReference>
<proteinExistence type="predicted"/>
<feature type="domain" description="UspA" evidence="1">
    <location>
        <begin position="1"/>
        <end position="139"/>
    </location>
</feature>
<gene>
    <name evidence="2" type="ORF">SAMN05444336_102407</name>
</gene>
<keyword evidence="3" id="KW-1185">Reference proteome</keyword>
<dbReference type="CDD" id="cd00293">
    <property type="entry name" value="USP-like"/>
    <property type="match status" value="1"/>
</dbReference>
<dbReference type="OrthoDB" id="9813682at2"/>
<dbReference type="InterPro" id="IPR006016">
    <property type="entry name" value="UspA"/>
</dbReference>
<reference evidence="2 3" key="1">
    <citation type="submission" date="2016-10" db="EMBL/GenBank/DDBJ databases">
        <authorList>
            <person name="de Groot N.N."/>
        </authorList>
    </citation>
    <scope>NUCLEOTIDE SEQUENCE [LARGE SCALE GENOMIC DNA]</scope>
    <source>
        <strain evidence="2 3">DSM 17890</strain>
    </source>
</reference>
<organism evidence="2 3">
    <name type="scientific">Albimonas donghaensis</name>
    <dbReference type="NCBI Taxonomy" id="356660"/>
    <lineage>
        <taxon>Bacteria</taxon>
        <taxon>Pseudomonadati</taxon>
        <taxon>Pseudomonadota</taxon>
        <taxon>Alphaproteobacteria</taxon>
        <taxon>Rhodobacterales</taxon>
        <taxon>Paracoccaceae</taxon>
        <taxon>Albimonas</taxon>
    </lineage>
</organism>
<protein>
    <submittedName>
        <fullName evidence="2">Nucleotide-binding universal stress protein, UspA family</fullName>
    </submittedName>
</protein>
<dbReference type="SUPFAM" id="SSF52402">
    <property type="entry name" value="Adenine nucleotide alpha hydrolases-like"/>
    <property type="match status" value="1"/>
</dbReference>
<dbReference type="RefSeq" id="WP_092680996.1">
    <property type="nucleotide sequence ID" value="NZ_FNMZ01000002.1"/>
</dbReference>
<accession>A0A1H2WK14</accession>
<dbReference type="Proteomes" id="UP000199118">
    <property type="component" value="Unassembled WGS sequence"/>
</dbReference>